<keyword evidence="7" id="KW-0460">Magnesium</keyword>
<comment type="cofactor">
    <cofactor evidence="2">
        <name>Mg(2+)</name>
        <dbReference type="ChEBI" id="CHEBI:18420"/>
    </cofactor>
</comment>
<evidence type="ECO:0000256" key="7">
    <source>
        <dbReference type="ARBA" id="ARBA00022842"/>
    </source>
</evidence>
<evidence type="ECO:0000313" key="13">
    <source>
        <dbReference type="Proteomes" id="UP000664534"/>
    </source>
</evidence>
<dbReference type="SUPFAM" id="SSF81301">
    <property type="entry name" value="Nucleotidyltransferase"/>
    <property type="match status" value="1"/>
</dbReference>
<feature type="domain" description="Poly(A) RNA polymerase mitochondrial-like central palm" evidence="11">
    <location>
        <begin position="121"/>
        <end position="252"/>
    </location>
</feature>
<dbReference type="SUPFAM" id="SSF81631">
    <property type="entry name" value="PAP/OAS1 substrate-binding domain"/>
    <property type="match status" value="1"/>
</dbReference>
<evidence type="ECO:0000256" key="8">
    <source>
        <dbReference type="SAM" id="Coils"/>
    </source>
</evidence>
<dbReference type="EC" id="2.7.7.19" evidence="4"/>
<dbReference type="AlphaFoldDB" id="A0A8H3IJF6"/>
<evidence type="ECO:0000256" key="5">
    <source>
        <dbReference type="ARBA" id="ARBA00022679"/>
    </source>
</evidence>
<dbReference type="Pfam" id="PF03828">
    <property type="entry name" value="PAP_assoc"/>
    <property type="match status" value="1"/>
</dbReference>
<dbReference type="InterPro" id="IPR054708">
    <property type="entry name" value="MTPAP-like_central"/>
</dbReference>
<dbReference type="PANTHER" id="PTHR12271:SF113">
    <property type="entry name" value="POLY(A) RNA POLYMERASE CID11"/>
    <property type="match status" value="1"/>
</dbReference>
<keyword evidence="5" id="KW-0808">Transferase</keyword>
<name>A0A8H3IJF6_9LECA</name>
<feature type="region of interest" description="Disordered" evidence="9">
    <location>
        <begin position="775"/>
        <end position="833"/>
    </location>
</feature>
<dbReference type="GO" id="GO:0031123">
    <property type="term" value="P:RNA 3'-end processing"/>
    <property type="evidence" value="ECO:0007669"/>
    <property type="project" value="TreeGrafter"/>
</dbReference>
<gene>
    <name evidence="12" type="ORF">IMSHALPRED_008135</name>
</gene>
<evidence type="ECO:0000256" key="9">
    <source>
        <dbReference type="SAM" id="MobiDB-lite"/>
    </source>
</evidence>
<evidence type="ECO:0000259" key="10">
    <source>
        <dbReference type="Pfam" id="PF03828"/>
    </source>
</evidence>
<keyword evidence="8" id="KW-0175">Coiled coil</keyword>
<comment type="caution">
    <text evidence="12">The sequence shown here is derived from an EMBL/GenBank/DDBJ whole genome shotgun (WGS) entry which is preliminary data.</text>
</comment>
<feature type="compositionally biased region" description="Low complexity" evidence="9">
    <location>
        <begin position="461"/>
        <end position="473"/>
    </location>
</feature>
<feature type="coiled-coil region" evidence="8">
    <location>
        <begin position="550"/>
        <end position="579"/>
    </location>
</feature>
<feature type="compositionally biased region" description="Basic residues" evidence="9">
    <location>
        <begin position="484"/>
        <end position="493"/>
    </location>
</feature>
<comment type="cofactor">
    <cofactor evidence="1">
        <name>Mn(2+)</name>
        <dbReference type="ChEBI" id="CHEBI:29035"/>
    </cofactor>
</comment>
<evidence type="ECO:0000256" key="1">
    <source>
        <dbReference type="ARBA" id="ARBA00001936"/>
    </source>
</evidence>
<feature type="region of interest" description="Disordered" evidence="9">
    <location>
        <begin position="625"/>
        <end position="671"/>
    </location>
</feature>
<feature type="compositionally biased region" description="Polar residues" evidence="9">
    <location>
        <begin position="1066"/>
        <end position="1121"/>
    </location>
</feature>
<evidence type="ECO:0000256" key="3">
    <source>
        <dbReference type="ARBA" id="ARBA00008593"/>
    </source>
</evidence>
<dbReference type="PANTHER" id="PTHR12271">
    <property type="entry name" value="POLY A POLYMERASE CID PAP -RELATED"/>
    <property type="match status" value="1"/>
</dbReference>
<feature type="compositionally biased region" description="Low complexity" evidence="9">
    <location>
        <begin position="494"/>
        <end position="504"/>
    </location>
</feature>
<keyword evidence="6" id="KW-0479">Metal-binding</keyword>
<feature type="region of interest" description="Disordered" evidence="9">
    <location>
        <begin position="1065"/>
        <end position="1156"/>
    </location>
</feature>
<dbReference type="GO" id="GO:0046872">
    <property type="term" value="F:metal ion binding"/>
    <property type="evidence" value="ECO:0007669"/>
    <property type="project" value="UniProtKB-KW"/>
</dbReference>
<reference evidence="12" key="1">
    <citation type="submission" date="2021-03" db="EMBL/GenBank/DDBJ databases">
        <authorList>
            <person name="Tagirdzhanova G."/>
        </authorList>
    </citation>
    <scope>NUCLEOTIDE SEQUENCE</scope>
</reference>
<accession>A0A8H3IJF6</accession>
<dbReference type="Pfam" id="PF22600">
    <property type="entry name" value="MTPAP-like_central"/>
    <property type="match status" value="1"/>
</dbReference>
<sequence>MPKKEDLSEFRLASMPRPHLTAHHSSSLPSTPSQHAQKLSFGARSPSPSKLAKGDSPKSTHSDEDNGVRSQNKPPWIAGCKYETGMAFSRRRIPYSIGGDQLERSKTMPKKFLNPTEEERLSGDMRELYDRILPTRDSDERRASFVRKLELILNQQWPCNDIKVHVFGSSGNMLCTNDSDVDICITTPLKILERVCLLANALADHGMERVVCVPHAKVPIVKFWDPELELACDMNVNNTLALENTRMIKTYVEIDERVRPLAMIVKQWTKRRILNDADVEIALGGTLSSYTWICLILNFLQTRNPPVLPSLHKRPHELRAGSDSRCDGFIDDLERFRGFGESNTETLGDLLFNFFRRYAYDLDYEKWVISVREGRLISKEGKKWHLMQNNRLCVEEPFNTDRNLGNTADDTSFRGIHLELRRAFDFVKEGKLADCLEQYEFPAAEEKIWEKPAPKPPPVLSRSRSQSQSSTRGNRGGYGGGNRGGRHGQHHRSGQGARRASSAAAMNKYVAPQNVLQGIRGRDYSSREHLQAQYDRLRLHDRLFNEFQLLQQQEHELRLLQAQRELEAQVAQAAHASRNGSSIPHQCPPGQPPAIPTHHQIPLTAPMRSGQYFYPLAYPQVQGTPQQYVHTQPSSPSMKPAHPDLRRSVHRSSTAESAHAANHRSHSQPARPLPVNVAVQNAPPLPLNSAAFLQYQQLRQQQLYNQIEQGRYRHAEVPMNQDPRRLPMDQAMEEDVPKEYVGYWVNDSPPPRSYREDQRFPTYQDVHPRFRGVPQKFSRLRDTSRSPSPSPALPFRDRAYSVRSASSAPPGPLQPRMDRVQAAAPGSRTSGPLIINGSDEWNMPDYSMVPDASSHATTISEATSGSDDRLYETPATAEMDTPNHAYGIDDGFILDDPKQYFHARMMAEPPSALAKVRVGNMDSSMRRANPQLNDTTTTSSNLENRTEKVNRTAGGLGIQFGEHEISRPSVKAEIPMSPGTARGPAAVSKPGKEPDQFLGRTEKLSVPIPVPLLSPVREVRTPSPSAAWRKQNGEVELQRHHRRFAGKLDLRIPTYADLVRAKQEKQSLNGTLGQKPNGTPSSHFAESGKSIQPLLSPSTKETLQHTPESAKAQPQVNGWQQSGKKGKKNKSRPSSGQIQILPVEVMPANEAERKGG</sequence>
<dbReference type="Gene3D" id="3.30.460.10">
    <property type="entry name" value="Beta Polymerase, domain 2"/>
    <property type="match status" value="1"/>
</dbReference>
<dbReference type="Proteomes" id="UP000664534">
    <property type="component" value="Unassembled WGS sequence"/>
</dbReference>
<feature type="region of interest" description="Disordered" evidence="9">
    <location>
        <begin position="973"/>
        <end position="993"/>
    </location>
</feature>
<evidence type="ECO:0000259" key="11">
    <source>
        <dbReference type="Pfam" id="PF22600"/>
    </source>
</evidence>
<proteinExistence type="inferred from homology"/>
<feature type="compositionally biased region" description="Polar residues" evidence="9">
    <location>
        <begin position="23"/>
        <end position="37"/>
    </location>
</feature>
<evidence type="ECO:0000313" key="12">
    <source>
        <dbReference type="EMBL" id="CAF9930277.1"/>
    </source>
</evidence>
<feature type="compositionally biased region" description="Basic and acidic residues" evidence="9">
    <location>
        <begin position="52"/>
        <end position="67"/>
    </location>
</feature>
<feature type="region of interest" description="Disordered" evidence="9">
    <location>
        <begin position="1"/>
        <end position="77"/>
    </location>
</feature>
<dbReference type="GO" id="GO:0010605">
    <property type="term" value="P:negative regulation of macromolecule metabolic process"/>
    <property type="evidence" value="ECO:0007669"/>
    <property type="project" value="UniProtKB-ARBA"/>
</dbReference>
<feature type="compositionally biased region" description="Gly residues" evidence="9">
    <location>
        <begin position="474"/>
        <end position="483"/>
    </location>
</feature>
<evidence type="ECO:0000256" key="4">
    <source>
        <dbReference type="ARBA" id="ARBA00012388"/>
    </source>
</evidence>
<dbReference type="CDD" id="cd05402">
    <property type="entry name" value="NT_PAP_TUTase"/>
    <property type="match status" value="1"/>
</dbReference>
<feature type="domain" description="PAP-associated" evidence="10">
    <location>
        <begin position="346"/>
        <end position="401"/>
    </location>
</feature>
<evidence type="ECO:0000256" key="2">
    <source>
        <dbReference type="ARBA" id="ARBA00001946"/>
    </source>
</evidence>
<feature type="compositionally biased region" description="Polar residues" evidence="9">
    <location>
        <begin position="625"/>
        <end position="637"/>
    </location>
</feature>
<feature type="region of interest" description="Disordered" evidence="9">
    <location>
        <begin position="447"/>
        <end position="504"/>
    </location>
</feature>
<dbReference type="InterPro" id="IPR002058">
    <property type="entry name" value="PAP_assoc"/>
</dbReference>
<organism evidence="12 13">
    <name type="scientific">Imshaugia aleurites</name>
    <dbReference type="NCBI Taxonomy" id="172621"/>
    <lineage>
        <taxon>Eukaryota</taxon>
        <taxon>Fungi</taxon>
        <taxon>Dikarya</taxon>
        <taxon>Ascomycota</taxon>
        <taxon>Pezizomycotina</taxon>
        <taxon>Lecanoromycetes</taxon>
        <taxon>OSLEUM clade</taxon>
        <taxon>Lecanoromycetidae</taxon>
        <taxon>Lecanorales</taxon>
        <taxon>Lecanorineae</taxon>
        <taxon>Parmeliaceae</taxon>
        <taxon>Imshaugia</taxon>
    </lineage>
</organism>
<dbReference type="Gene3D" id="1.10.1410.10">
    <property type="match status" value="1"/>
</dbReference>
<dbReference type="InterPro" id="IPR043519">
    <property type="entry name" value="NT_sf"/>
</dbReference>
<evidence type="ECO:0000256" key="6">
    <source>
        <dbReference type="ARBA" id="ARBA00022723"/>
    </source>
</evidence>
<comment type="similarity">
    <text evidence="3">Belongs to the DNA polymerase type-B-like family.</text>
</comment>
<dbReference type="EMBL" id="CAJPDT010000056">
    <property type="protein sequence ID" value="CAF9930277.1"/>
    <property type="molecule type" value="Genomic_DNA"/>
</dbReference>
<dbReference type="OrthoDB" id="2274644at2759"/>
<dbReference type="GO" id="GO:1990817">
    <property type="term" value="F:poly(A) RNA polymerase activity"/>
    <property type="evidence" value="ECO:0007669"/>
    <property type="project" value="UniProtKB-EC"/>
</dbReference>
<protein>
    <recommendedName>
        <fullName evidence="4">polynucleotide adenylyltransferase</fullName>
        <ecNumber evidence="4">2.7.7.19</ecNumber>
    </recommendedName>
</protein>
<keyword evidence="13" id="KW-1185">Reference proteome</keyword>